<gene>
    <name evidence="2" type="ORF">PENSTE_c011G10327</name>
</gene>
<evidence type="ECO:0000313" key="3">
    <source>
        <dbReference type="Proteomes" id="UP000191285"/>
    </source>
</evidence>
<dbReference type="Proteomes" id="UP000191285">
    <property type="component" value="Unassembled WGS sequence"/>
</dbReference>
<sequence length="288" mass="32485">MSSILQADVYVSSRLPMAIKRAGETSCFSPISCTLIHGDSEAVLVDTPISIAQTEDLVQWIKGTAPNKDIRYIYITHGHADHWFGISVLRKYWPNLHAIATPGTVRHMHDQLVPEILDGLWRTLFPNGQIPENPEIAATMSSPTFQIENHEFHAVEVGHTDTYNTTVLHIPSIKLVVAGDVVYGDVHQFFGEANTTEKRNEWLRALDTIESLQPHMVIAGHKRAGTVDGMFNLYKTRKYIEDFERTVQGSTGWEELWYKVQALYPNRINPHAILRGAFAAFPESKPLE</sequence>
<dbReference type="Gene3D" id="3.60.15.10">
    <property type="entry name" value="Ribonuclease Z/Hydroxyacylglutathione hydrolase-like"/>
    <property type="match status" value="1"/>
</dbReference>
<dbReference type="EMBL" id="MLKD01000011">
    <property type="protein sequence ID" value="OQE21740.1"/>
    <property type="molecule type" value="Genomic_DNA"/>
</dbReference>
<dbReference type="InterPro" id="IPR050855">
    <property type="entry name" value="NDM-1-like"/>
</dbReference>
<keyword evidence="3" id="KW-1185">Reference proteome</keyword>
<dbReference type="InterPro" id="IPR001279">
    <property type="entry name" value="Metallo-B-lactamas"/>
</dbReference>
<dbReference type="CDD" id="cd07739">
    <property type="entry name" value="metallo-hydrolase-like_MBL-fold"/>
    <property type="match status" value="1"/>
</dbReference>
<accession>A0A1V6T743</accession>
<evidence type="ECO:0000259" key="1">
    <source>
        <dbReference type="SMART" id="SM00849"/>
    </source>
</evidence>
<dbReference type="PANTHER" id="PTHR42951">
    <property type="entry name" value="METALLO-BETA-LACTAMASE DOMAIN-CONTAINING"/>
    <property type="match status" value="1"/>
</dbReference>
<dbReference type="OrthoDB" id="536211at2759"/>
<dbReference type="PANTHER" id="PTHR42951:SF14">
    <property type="entry name" value="METALLO-BETA-LACTAMASE SUPERFAMILY PROTEIN"/>
    <property type="match status" value="1"/>
</dbReference>
<protein>
    <recommendedName>
        <fullName evidence="1">Metallo-beta-lactamase domain-containing protein</fullName>
    </recommendedName>
</protein>
<organism evidence="2 3">
    <name type="scientific">Penicillium steckii</name>
    <dbReference type="NCBI Taxonomy" id="303698"/>
    <lineage>
        <taxon>Eukaryota</taxon>
        <taxon>Fungi</taxon>
        <taxon>Dikarya</taxon>
        <taxon>Ascomycota</taxon>
        <taxon>Pezizomycotina</taxon>
        <taxon>Eurotiomycetes</taxon>
        <taxon>Eurotiomycetidae</taxon>
        <taxon>Eurotiales</taxon>
        <taxon>Aspergillaceae</taxon>
        <taxon>Penicillium</taxon>
    </lineage>
</organism>
<dbReference type="Pfam" id="PF00753">
    <property type="entry name" value="Lactamase_B"/>
    <property type="match status" value="1"/>
</dbReference>
<reference evidence="3" key="1">
    <citation type="journal article" date="2017" name="Nat. Microbiol.">
        <title>Global analysis of biosynthetic gene clusters reveals vast potential of secondary metabolite production in Penicillium species.</title>
        <authorList>
            <person name="Nielsen J.C."/>
            <person name="Grijseels S."/>
            <person name="Prigent S."/>
            <person name="Ji B."/>
            <person name="Dainat J."/>
            <person name="Nielsen K.F."/>
            <person name="Frisvad J.C."/>
            <person name="Workman M."/>
            <person name="Nielsen J."/>
        </authorList>
    </citation>
    <scope>NUCLEOTIDE SEQUENCE [LARGE SCALE GENOMIC DNA]</scope>
    <source>
        <strain evidence="3">IBT 24891</strain>
    </source>
</reference>
<dbReference type="InterPro" id="IPR036866">
    <property type="entry name" value="RibonucZ/Hydroxyglut_hydro"/>
</dbReference>
<comment type="caution">
    <text evidence="2">The sequence shown here is derived from an EMBL/GenBank/DDBJ whole genome shotgun (WGS) entry which is preliminary data.</text>
</comment>
<proteinExistence type="predicted"/>
<dbReference type="SUPFAM" id="SSF56281">
    <property type="entry name" value="Metallo-hydrolase/oxidoreductase"/>
    <property type="match status" value="1"/>
</dbReference>
<dbReference type="SMART" id="SM00849">
    <property type="entry name" value="Lactamase_B"/>
    <property type="match status" value="1"/>
</dbReference>
<feature type="domain" description="Metallo-beta-lactamase" evidence="1">
    <location>
        <begin position="30"/>
        <end position="221"/>
    </location>
</feature>
<name>A0A1V6T743_9EURO</name>
<evidence type="ECO:0000313" key="2">
    <source>
        <dbReference type="EMBL" id="OQE21740.1"/>
    </source>
</evidence>
<dbReference type="AlphaFoldDB" id="A0A1V6T743"/>